<reference evidence="3" key="1">
    <citation type="submission" date="2018-08" db="EMBL/GenBank/DDBJ databases">
        <authorList>
            <person name="Rodrigo-Torres L."/>
            <person name="Arahal R. D."/>
            <person name="Lucena T."/>
        </authorList>
    </citation>
    <scope>NUCLEOTIDE SEQUENCE [LARGE SCALE GENOMIC DNA]</scope>
    <source>
        <strain evidence="3">CECT 7235</strain>
    </source>
</reference>
<evidence type="ECO:0000259" key="1">
    <source>
        <dbReference type="PROSITE" id="PS51725"/>
    </source>
</evidence>
<dbReference type="Pfam" id="PF03992">
    <property type="entry name" value="ABM"/>
    <property type="match status" value="1"/>
</dbReference>
<dbReference type="InterPro" id="IPR050744">
    <property type="entry name" value="AI-2_Isomerase_LsrG"/>
</dbReference>
<evidence type="ECO:0000313" key="2">
    <source>
        <dbReference type="EMBL" id="SUZ33634.1"/>
    </source>
</evidence>
<dbReference type="InterPro" id="IPR007138">
    <property type="entry name" value="ABM_dom"/>
</dbReference>
<dbReference type="EMBL" id="UIHC01000061">
    <property type="protein sequence ID" value="SUZ33634.1"/>
    <property type="molecule type" value="Genomic_DNA"/>
</dbReference>
<dbReference type="SUPFAM" id="SSF54909">
    <property type="entry name" value="Dimeric alpha+beta barrel"/>
    <property type="match status" value="1"/>
</dbReference>
<dbReference type="PROSITE" id="PS51725">
    <property type="entry name" value="ABM"/>
    <property type="match status" value="1"/>
</dbReference>
<keyword evidence="3" id="KW-1185">Reference proteome</keyword>
<dbReference type="PANTHER" id="PTHR33336:SF15">
    <property type="entry name" value="ABM DOMAIN-CONTAINING PROTEIN"/>
    <property type="match status" value="1"/>
</dbReference>
<dbReference type="RefSeq" id="WP_121096757.1">
    <property type="nucleotide sequence ID" value="NZ_UIHC01000061.1"/>
</dbReference>
<evidence type="ECO:0000313" key="3">
    <source>
        <dbReference type="Proteomes" id="UP000272908"/>
    </source>
</evidence>
<dbReference type="AlphaFoldDB" id="A0A3B0MY32"/>
<name>A0A3B0MY32_9RHOB</name>
<gene>
    <name evidence="2" type="ORF">ROE7235_03407</name>
</gene>
<feature type="domain" description="ABM" evidence="1">
    <location>
        <begin position="2"/>
        <end position="92"/>
    </location>
</feature>
<accession>A0A3B0MY32</accession>
<dbReference type="GO" id="GO:0003824">
    <property type="term" value="F:catalytic activity"/>
    <property type="evidence" value="ECO:0007669"/>
    <property type="project" value="TreeGrafter"/>
</dbReference>
<dbReference type="OrthoDB" id="9812754at2"/>
<protein>
    <recommendedName>
        <fullName evidence="1">ABM domain-containing protein</fullName>
    </recommendedName>
</protein>
<organism evidence="2 3">
    <name type="scientific">Roseinatronobacter ekhonensis</name>
    <dbReference type="NCBI Taxonomy" id="254356"/>
    <lineage>
        <taxon>Bacteria</taxon>
        <taxon>Pseudomonadati</taxon>
        <taxon>Pseudomonadota</taxon>
        <taxon>Alphaproteobacteria</taxon>
        <taxon>Rhodobacterales</taxon>
        <taxon>Paracoccaceae</taxon>
        <taxon>Roseinatronobacter</taxon>
    </lineage>
</organism>
<dbReference type="PANTHER" id="PTHR33336">
    <property type="entry name" value="QUINOL MONOOXYGENASE YGIN-RELATED"/>
    <property type="match status" value="1"/>
</dbReference>
<sequence>MIVLVAKYHVKPGQMDAVIGHLKTMAPLVKANEPGCAYYTASRARDDENLLMLVEHYTDEDALAQHREMPHFKDIIEGKVVPLLEKRERELFDLTVG</sequence>
<proteinExistence type="predicted"/>
<dbReference type="Proteomes" id="UP000272908">
    <property type="component" value="Unassembled WGS sequence"/>
</dbReference>
<dbReference type="InterPro" id="IPR011008">
    <property type="entry name" value="Dimeric_a/b-barrel"/>
</dbReference>
<dbReference type="Gene3D" id="3.30.70.100">
    <property type="match status" value="1"/>
</dbReference>